<evidence type="ECO:0000313" key="2">
    <source>
        <dbReference type="Proteomes" id="UP001054846"/>
    </source>
</evidence>
<dbReference type="RefSeq" id="WP_230840719.1">
    <property type="nucleotide sequence ID" value="NZ_CP063845.1"/>
</dbReference>
<dbReference type="EMBL" id="CP063845">
    <property type="protein sequence ID" value="UFP93669.1"/>
    <property type="molecule type" value="Genomic_DNA"/>
</dbReference>
<proteinExistence type="predicted"/>
<organism evidence="1 2">
    <name type="scientific">Gloeobacter morelensis MG652769</name>
    <dbReference type="NCBI Taxonomy" id="2781736"/>
    <lineage>
        <taxon>Bacteria</taxon>
        <taxon>Bacillati</taxon>
        <taxon>Cyanobacteriota</taxon>
        <taxon>Cyanophyceae</taxon>
        <taxon>Gloeobacterales</taxon>
        <taxon>Gloeobacteraceae</taxon>
        <taxon>Gloeobacter</taxon>
        <taxon>Gloeobacter morelensis</taxon>
    </lineage>
</organism>
<protein>
    <submittedName>
        <fullName evidence="1">Uncharacterized protein</fullName>
    </submittedName>
</protein>
<name>A0ABY3PJA1_9CYAN</name>
<dbReference type="Proteomes" id="UP001054846">
    <property type="component" value="Chromosome"/>
</dbReference>
<accession>A0ABY3PJA1</accession>
<gene>
    <name evidence="1" type="ORF">ISF26_18055</name>
</gene>
<keyword evidence="2" id="KW-1185">Reference proteome</keyword>
<evidence type="ECO:0000313" key="1">
    <source>
        <dbReference type="EMBL" id="UFP93669.1"/>
    </source>
</evidence>
<sequence>MNLGFYNVDGRIWGFAEPHDIMPVPLPLAMTSAGLIVNFFGESAEIWERKGWGRPVYLPYRPIGGGGLVVIDALPVECHPPGFVPALPLPVRDPG</sequence>
<reference evidence="1 2" key="1">
    <citation type="journal article" date="2021" name="Genome Biol. Evol.">
        <title>Complete Genome Sequencing of a Novel Gloeobacter Species from a Waterfall Cave in Mexico.</title>
        <authorList>
            <person name="Saw J.H."/>
            <person name="Cardona T."/>
            <person name="Montejano G."/>
        </authorList>
    </citation>
    <scope>NUCLEOTIDE SEQUENCE [LARGE SCALE GENOMIC DNA]</scope>
    <source>
        <strain evidence="1">MG652769</strain>
    </source>
</reference>